<accession>A0A2A2DG64</accession>
<keyword evidence="1" id="KW-0808">Transferase</keyword>
<evidence type="ECO:0000313" key="5">
    <source>
        <dbReference type="Proteomes" id="UP000218944"/>
    </source>
</evidence>
<evidence type="ECO:0000259" key="3">
    <source>
        <dbReference type="Pfam" id="PF08541"/>
    </source>
</evidence>
<dbReference type="AlphaFoldDB" id="A0A2A2DG64"/>
<gene>
    <name evidence="4" type="ORF">CK936_02505</name>
</gene>
<proteinExistence type="predicted"/>
<dbReference type="PANTHER" id="PTHR34069:SF2">
    <property type="entry name" value="BETA-KETOACYL-[ACYL-CARRIER-PROTEIN] SYNTHASE III"/>
    <property type="match status" value="1"/>
</dbReference>
<dbReference type="Gene3D" id="3.40.47.10">
    <property type="match status" value="2"/>
</dbReference>
<dbReference type="PANTHER" id="PTHR34069">
    <property type="entry name" value="3-OXOACYL-[ACYL-CARRIER-PROTEIN] SYNTHASE 3"/>
    <property type="match status" value="1"/>
</dbReference>
<dbReference type="Pfam" id="PF08541">
    <property type="entry name" value="ACP_syn_III_C"/>
    <property type="match status" value="1"/>
</dbReference>
<feature type="domain" description="Beta-ketoacyl-[acyl-carrier-protein] synthase III C-terminal" evidence="3">
    <location>
        <begin position="300"/>
        <end position="346"/>
    </location>
</feature>
<reference evidence="4 5" key="1">
    <citation type="submission" date="2017-08" db="EMBL/GenBank/DDBJ databases">
        <title>Genome sequence of Streptomyces albireticuli NRRL B-1670.</title>
        <authorList>
            <person name="Graham D.E."/>
            <person name="Mahan K.M."/>
            <person name="Klingeman D.M."/>
            <person name="Hettich R.L."/>
            <person name="Parry R.J."/>
            <person name="Spain J.C."/>
        </authorList>
    </citation>
    <scope>NUCLEOTIDE SEQUENCE [LARGE SCALE GENOMIC DNA]</scope>
    <source>
        <strain evidence="4 5">NRRL B-1670</strain>
    </source>
</reference>
<protein>
    <submittedName>
        <fullName evidence="4">3-oxoacyl-ACP synthase</fullName>
    </submittedName>
</protein>
<evidence type="ECO:0000256" key="2">
    <source>
        <dbReference type="ARBA" id="ARBA00023315"/>
    </source>
</evidence>
<dbReference type="GO" id="GO:0044550">
    <property type="term" value="P:secondary metabolite biosynthetic process"/>
    <property type="evidence" value="ECO:0007669"/>
    <property type="project" value="TreeGrafter"/>
</dbReference>
<sequence>MRPVEAVGITAAELWLPDGRERASDAVGDGRLRARAARELGHDTVPASEDVPAPDMAVEAARTALATAGVAAGDLDMVCHAWMYYQGHDLWSPAHYIAARLGAHDALPVGVQQVCNGGSAAVELTAAWLAAARASRPGTPRRGLLTTGDRFAGPGFDRWAGDYGVVYGDAGTAVLLTVPATPRDPLVLLSVATVAAPELEAMHRGTDPFAPAARTVRERVDMRATKRAYLTEWGSDGFNATNEAAIREVVTAALRDAGTAPDDPRLRYAVLPRFGLKSLNESWIPVLSGTIAAALLDPGRDTGHLGAGDSAAGLAGLVRAGTLAPGERALVFSAGAGFTWSCLVVERPAEPPAD</sequence>
<dbReference type="InterPro" id="IPR016039">
    <property type="entry name" value="Thiolase-like"/>
</dbReference>
<dbReference type="CDD" id="cd00827">
    <property type="entry name" value="init_cond_enzymes"/>
    <property type="match status" value="1"/>
</dbReference>
<evidence type="ECO:0000256" key="1">
    <source>
        <dbReference type="ARBA" id="ARBA00022679"/>
    </source>
</evidence>
<name>A0A2A2DG64_9ACTN</name>
<keyword evidence="5" id="KW-1185">Reference proteome</keyword>
<keyword evidence="2" id="KW-0012">Acyltransferase</keyword>
<dbReference type="EMBL" id="NSJV01000049">
    <property type="protein sequence ID" value="PAU50456.1"/>
    <property type="molecule type" value="Genomic_DNA"/>
</dbReference>
<dbReference type="Proteomes" id="UP000218944">
    <property type="component" value="Unassembled WGS sequence"/>
</dbReference>
<dbReference type="SUPFAM" id="SSF53901">
    <property type="entry name" value="Thiolase-like"/>
    <property type="match status" value="1"/>
</dbReference>
<comment type="caution">
    <text evidence="4">The sequence shown here is derived from an EMBL/GenBank/DDBJ whole genome shotgun (WGS) entry which is preliminary data.</text>
</comment>
<evidence type="ECO:0000313" key="4">
    <source>
        <dbReference type="EMBL" id="PAU50456.1"/>
    </source>
</evidence>
<dbReference type="InterPro" id="IPR013747">
    <property type="entry name" value="ACP_syn_III_C"/>
</dbReference>
<dbReference type="GO" id="GO:0016747">
    <property type="term" value="F:acyltransferase activity, transferring groups other than amino-acyl groups"/>
    <property type="evidence" value="ECO:0007669"/>
    <property type="project" value="UniProtKB-ARBA"/>
</dbReference>
<dbReference type="RefSeq" id="WP_095578792.1">
    <property type="nucleotide sequence ID" value="NZ_JAJQQQ010000002.1"/>
</dbReference>
<organism evidence="4 5">
    <name type="scientific">Streptomyces albireticuli</name>
    <dbReference type="NCBI Taxonomy" id="1940"/>
    <lineage>
        <taxon>Bacteria</taxon>
        <taxon>Bacillati</taxon>
        <taxon>Actinomycetota</taxon>
        <taxon>Actinomycetes</taxon>
        <taxon>Kitasatosporales</taxon>
        <taxon>Streptomycetaceae</taxon>
        <taxon>Streptomyces</taxon>
    </lineage>
</organism>